<organism evidence="10 11">
    <name type="scientific">Dyadobacter linearis</name>
    <dbReference type="NCBI Taxonomy" id="2823330"/>
    <lineage>
        <taxon>Bacteria</taxon>
        <taxon>Pseudomonadati</taxon>
        <taxon>Bacteroidota</taxon>
        <taxon>Cytophagia</taxon>
        <taxon>Cytophagales</taxon>
        <taxon>Spirosomataceae</taxon>
        <taxon>Dyadobacter</taxon>
    </lineage>
</organism>
<evidence type="ECO:0000313" key="11">
    <source>
        <dbReference type="Proteomes" id="UP000679725"/>
    </source>
</evidence>
<dbReference type="PANTHER" id="PTHR43357:SF3">
    <property type="entry name" value="FE(3+)-TRANSPORT SYSTEM PERMEASE PROTEIN FBPB 2"/>
    <property type="match status" value="1"/>
</dbReference>
<dbReference type="Gene3D" id="1.10.3720.10">
    <property type="entry name" value="MetI-like"/>
    <property type="match status" value="2"/>
</dbReference>
<evidence type="ECO:0000256" key="3">
    <source>
        <dbReference type="ARBA" id="ARBA00022475"/>
    </source>
</evidence>
<feature type="transmembrane region" description="Helical" evidence="8">
    <location>
        <begin position="170"/>
        <end position="194"/>
    </location>
</feature>
<dbReference type="Pfam" id="PF00528">
    <property type="entry name" value="BPD_transp_1"/>
    <property type="match status" value="2"/>
</dbReference>
<evidence type="ECO:0000256" key="6">
    <source>
        <dbReference type="ARBA" id="ARBA00022989"/>
    </source>
</evidence>
<reference evidence="10 11" key="1">
    <citation type="submission" date="2021-04" db="EMBL/GenBank/DDBJ databases">
        <authorList>
            <person name="Rodrigo-Torres L."/>
            <person name="Arahal R. D."/>
            <person name="Lucena T."/>
        </authorList>
    </citation>
    <scope>NUCLEOTIDE SEQUENCE [LARGE SCALE GENOMIC DNA]</scope>
    <source>
        <strain evidence="10 11">CECT 9623</strain>
    </source>
</reference>
<keyword evidence="3" id="KW-1003">Cell membrane</keyword>
<evidence type="ECO:0000256" key="4">
    <source>
        <dbReference type="ARBA" id="ARBA00022519"/>
    </source>
</evidence>
<comment type="caution">
    <text evidence="10">The sequence shown here is derived from an EMBL/GenBank/DDBJ whole genome shotgun (WGS) entry which is preliminary data.</text>
</comment>
<proteinExistence type="inferred from homology"/>
<feature type="transmembrane region" description="Helical" evidence="8">
    <location>
        <begin position="351"/>
        <end position="372"/>
    </location>
</feature>
<evidence type="ECO:0000256" key="7">
    <source>
        <dbReference type="ARBA" id="ARBA00023136"/>
    </source>
</evidence>
<gene>
    <name evidence="10" type="ORF">DYBT9623_05183</name>
</gene>
<dbReference type="Proteomes" id="UP000679725">
    <property type="component" value="Unassembled WGS sequence"/>
</dbReference>
<keyword evidence="4" id="KW-0997">Cell inner membrane</keyword>
<sequence>MGRAINKYVIHNLLTLVLLLLLLVPVLMVLVQWLLNAGKINAISFLDRGALLLIVNSLLLSATVALLATLIGTACGFFLYKTHLKGRRLYLLLLIVPILISPYIFAVAWKDLLFLLFGSTASAFSTAGVIAVHTLIYFPLALLITGNALTNISSSLEEAGLMVTSFRKMIFKIVLPLIRPAFMSSFLLILVFSLGDFSVPAFFGIKTFTVEIFTQFSAFYNYDAAITKSLLLVGVCLILLLSEARYLSGAAFFSISTRGSNSKIYEMSGIGYVHHTSFAILIILSMLMPVFILLYQSLSGREIVIDSAWKLLKPAVFQSIKLAFWGALLISIIGLYAGYWQERLKSPFTNVLLLILFILPSTILGIAFIRFYNQPETGFIYSSLFIVLLGYIGKYGFIASRITGNGIRQIPVSLEEAAEVSGVRPVNKFIKILLPLLSPSLFVSFVLTFVLCLGELGTTIMVYPPGTELMPVKIFTISANAPQALTSSMALISLLITFFFIILFFMAGRVMFKKNSDE</sequence>
<feature type="transmembrane region" description="Helical" evidence="8">
    <location>
        <begin position="230"/>
        <end position="255"/>
    </location>
</feature>
<keyword evidence="7 8" id="KW-0472">Membrane</keyword>
<feature type="domain" description="ABC transmembrane type-1" evidence="9">
    <location>
        <begin position="54"/>
        <end position="243"/>
    </location>
</feature>
<evidence type="ECO:0000256" key="1">
    <source>
        <dbReference type="ARBA" id="ARBA00004429"/>
    </source>
</evidence>
<keyword evidence="5 8" id="KW-0812">Transmembrane</keyword>
<evidence type="ECO:0000256" key="2">
    <source>
        <dbReference type="ARBA" id="ARBA00022448"/>
    </source>
</evidence>
<dbReference type="InterPro" id="IPR035906">
    <property type="entry name" value="MetI-like_sf"/>
</dbReference>
<keyword evidence="11" id="KW-1185">Reference proteome</keyword>
<feature type="transmembrane region" description="Helical" evidence="8">
    <location>
        <begin position="12"/>
        <end position="35"/>
    </location>
</feature>
<feature type="transmembrane region" description="Helical" evidence="8">
    <location>
        <begin position="484"/>
        <end position="506"/>
    </location>
</feature>
<dbReference type="PANTHER" id="PTHR43357">
    <property type="entry name" value="INNER MEMBRANE ABC TRANSPORTER PERMEASE PROTEIN YDCV"/>
    <property type="match status" value="1"/>
</dbReference>
<dbReference type="CDD" id="cd06261">
    <property type="entry name" value="TM_PBP2"/>
    <property type="match status" value="2"/>
</dbReference>
<dbReference type="InterPro" id="IPR000515">
    <property type="entry name" value="MetI-like"/>
</dbReference>
<feature type="transmembrane region" description="Helical" evidence="8">
    <location>
        <begin position="89"/>
        <end position="109"/>
    </location>
</feature>
<evidence type="ECO:0000259" key="9">
    <source>
        <dbReference type="PROSITE" id="PS50928"/>
    </source>
</evidence>
<keyword evidence="2 8" id="KW-0813">Transport</keyword>
<feature type="transmembrane region" description="Helical" evidence="8">
    <location>
        <begin position="276"/>
        <end position="295"/>
    </location>
</feature>
<dbReference type="EMBL" id="CAJRAU010000011">
    <property type="protein sequence ID" value="CAG5074496.1"/>
    <property type="molecule type" value="Genomic_DNA"/>
</dbReference>
<dbReference type="PROSITE" id="PS50928">
    <property type="entry name" value="ABC_TM1"/>
    <property type="match status" value="2"/>
</dbReference>
<feature type="transmembrane region" description="Helical" evidence="8">
    <location>
        <begin position="378"/>
        <end position="398"/>
    </location>
</feature>
<feature type="transmembrane region" description="Helical" evidence="8">
    <location>
        <begin position="129"/>
        <end position="149"/>
    </location>
</feature>
<feature type="transmembrane region" description="Helical" evidence="8">
    <location>
        <begin position="50"/>
        <end position="80"/>
    </location>
</feature>
<feature type="domain" description="ABC transmembrane type-1" evidence="9">
    <location>
        <begin position="316"/>
        <end position="507"/>
    </location>
</feature>
<keyword evidence="6 8" id="KW-1133">Transmembrane helix</keyword>
<accession>A0ABN7RED1</accession>
<protein>
    <recommendedName>
        <fullName evidence="9">ABC transmembrane type-1 domain-containing protein</fullName>
    </recommendedName>
</protein>
<feature type="transmembrane region" description="Helical" evidence="8">
    <location>
        <begin position="315"/>
        <end position="339"/>
    </location>
</feature>
<evidence type="ECO:0000256" key="8">
    <source>
        <dbReference type="RuleBase" id="RU363032"/>
    </source>
</evidence>
<comment type="subcellular location">
    <subcellularLocation>
        <location evidence="1">Cell inner membrane</location>
        <topology evidence="1">Multi-pass membrane protein</topology>
    </subcellularLocation>
    <subcellularLocation>
        <location evidence="8">Cell membrane</location>
        <topology evidence="8">Multi-pass membrane protein</topology>
    </subcellularLocation>
</comment>
<evidence type="ECO:0000256" key="5">
    <source>
        <dbReference type="ARBA" id="ARBA00022692"/>
    </source>
</evidence>
<comment type="similarity">
    <text evidence="8">Belongs to the binding-protein-dependent transport system permease family.</text>
</comment>
<name>A0ABN7RED1_9BACT</name>
<evidence type="ECO:0000313" key="10">
    <source>
        <dbReference type="EMBL" id="CAG5074496.1"/>
    </source>
</evidence>
<dbReference type="SUPFAM" id="SSF161098">
    <property type="entry name" value="MetI-like"/>
    <property type="match status" value="2"/>
</dbReference>
<feature type="transmembrane region" description="Helical" evidence="8">
    <location>
        <begin position="441"/>
        <end position="464"/>
    </location>
</feature>